<accession>A0A290XAX2</accession>
<evidence type="ECO:0000259" key="2">
    <source>
        <dbReference type="Pfam" id="PF20335"/>
    </source>
</evidence>
<keyword evidence="4" id="KW-1185">Reference proteome</keyword>
<dbReference type="EMBL" id="CP023406">
    <property type="protein sequence ID" value="ATD66270.1"/>
    <property type="molecule type" value="Genomic_DNA"/>
</dbReference>
<feature type="region of interest" description="Disordered" evidence="1">
    <location>
        <begin position="1"/>
        <end position="28"/>
    </location>
</feature>
<name>A0A290XAX2_9GAMM</name>
<sequence length="186" mass="20582">MPTRDDEFDPDDNFAHATGHDFDEGDAEHEGDLEVLAWQWLLRINPGDEEAATQQFQAYRELLGDDDDAEAVRDALERVTDWRASFRIDETERTTLIDAIETLAERFRVDIDWGVEDPTDAVALAGASTGALIEAAYDQLRVAGYTLWTWDTGDDTVAGVLAPRDDDEAMRVLGNALGLDLRPGAG</sequence>
<feature type="compositionally biased region" description="Basic and acidic residues" evidence="1">
    <location>
        <begin position="18"/>
        <end position="28"/>
    </location>
</feature>
<protein>
    <recommendedName>
        <fullName evidence="2">DUF6630 domain-containing protein</fullName>
    </recommendedName>
</protein>
<dbReference type="OrthoDB" id="8969087at2"/>
<dbReference type="Proteomes" id="UP000218968">
    <property type="component" value="Chromosome"/>
</dbReference>
<proteinExistence type="predicted"/>
<feature type="compositionally biased region" description="Acidic residues" evidence="1">
    <location>
        <begin position="1"/>
        <end position="12"/>
    </location>
</feature>
<dbReference type="RefSeq" id="WP_096296600.1">
    <property type="nucleotide sequence ID" value="NZ_CP023406.1"/>
</dbReference>
<reference evidence="4" key="1">
    <citation type="submission" date="2017-09" db="EMBL/GenBank/DDBJ databases">
        <title>Luteimonas liuhanmingii sp.nov., isolated from the intestinal contents of Tibetan Plateau Pika in Yushu, Qinghai Province, China.</title>
        <authorList>
            <person name="Gui Z."/>
        </authorList>
    </citation>
    <scope>NUCLEOTIDE SEQUENCE [LARGE SCALE GENOMIC DNA]</scope>
    <source>
        <strain evidence="4">100111</strain>
    </source>
</reference>
<evidence type="ECO:0000256" key="1">
    <source>
        <dbReference type="SAM" id="MobiDB-lite"/>
    </source>
</evidence>
<evidence type="ECO:0000313" key="4">
    <source>
        <dbReference type="Proteomes" id="UP000218968"/>
    </source>
</evidence>
<organism evidence="3 4">
    <name type="scientific">Luteimonas chenhongjianii</name>
    <dbReference type="NCBI Taxonomy" id="2006110"/>
    <lineage>
        <taxon>Bacteria</taxon>
        <taxon>Pseudomonadati</taxon>
        <taxon>Pseudomonadota</taxon>
        <taxon>Gammaproteobacteria</taxon>
        <taxon>Lysobacterales</taxon>
        <taxon>Lysobacteraceae</taxon>
        <taxon>Luteimonas</taxon>
    </lineage>
</organism>
<dbReference type="KEGG" id="lum:CNR27_01400"/>
<dbReference type="InterPro" id="IPR046582">
    <property type="entry name" value="DUF6630"/>
</dbReference>
<feature type="domain" description="DUF6630" evidence="2">
    <location>
        <begin position="37"/>
        <end position="183"/>
    </location>
</feature>
<gene>
    <name evidence="3" type="ORF">CNR27_01400</name>
</gene>
<dbReference type="Pfam" id="PF20335">
    <property type="entry name" value="DUF6630"/>
    <property type="match status" value="1"/>
</dbReference>
<dbReference type="AlphaFoldDB" id="A0A290XAX2"/>
<evidence type="ECO:0000313" key="3">
    <source>
        <dbReference type="EMBL" id="ATD66270.1"/>
    </source>
</evidence>